<keyword evidence="7 8" id="KW-1015">Disulfide bond</keyword>
<feature type="domain" description="Tim10-like" evidence="9">
    <location>
        <begin position="2"/>
        <end position="56"/>
    </location>
</feature>
<evidence type="ECO:0000256" key="2">
    <source>
        <dbReference type="ARBA" id="ARBA00022723"/>
    </source>
</evidence>
<keyword evidence="5 8" id="KW-0811">Translocation</keyword>
<keyword evidence="2" id="KW-0479">Metal-binding</keyword>
<dbReference type="AlphaFoldDB" id="A0A7L3LZK6"/>
<comment type="function">
    <text evidence="8">Mitochondrial intermembrane chaperone that participates in the import and insertion of some multi-pass transmembrane proteins into the mitochondrial inner membrane. Also required for the transfer of beta-barrel precursors from the TOM complex to the sorting and assembly machinery (SAM complex) of the outer membrane. Acts as a chaperone-like protein that protects the hydrophobic precursors from aggregation and guide them through the mitochondrial intermembrane space.</text>
</comment>
<proteinExistence type="inferred from homology"/>
<evidence type="ECO:0000313" key="11">
    <source>
        <dbReference type="Proteomes" id="UP000582182"/>
    </source>
</evidence>
<evidence type="ECO:0000313" key="10">
    <source>
        <dbReference type="EMBL" id="NXU59755.1"/>
    </source>
</evidence>
<evidence type="ECO:0000256" key="8">
    <source>
        <dbReference type="RuleBase" id="RU367043"/>
    </source>
</evidence>
<dbReference type="GO" id="GO:0046872">
    <property type="term" value="F:metal ion binding"/>
    <property type="evidence" value="ECO:0007669"/>
    <property type="project" value="UniProtKB-KW"/>
</dbReference>
<comment type="subcellular location">
    <subcellularLocation>
        <location evidence="8">Mitochondrion inner membrane</location>
        <topology evidence="8">Peripheral membrane protein</topology>
        <orientation evidence="8">Intermembrane side</orientation>
    </subcellularLocation>
</comment>
<dbReference type="Proteomes" id="UP000582182">
    <property type="component" value="Unassembled WGS sequence"/>
</dbReference>
<name>A0A7L3LZK6_9CHAR</name>
<keyword evidence="8" id="KW-0472">Membrane</keyword>
<comment type="similarity">
    <text evidence="8">Belongs to the small Tim family.</text>
</comment>
<dbReference type="GO" id="GO:0005743">
    <property type="term" value="C:mitochondrial inner membrane"/>
    <property type="evidence" value="ECO:0007669"/>
    <property type="project" value="UniProtKB-SubCell"/>
</dbReference>
<keyword evidence="3" id="KW-0862">Zinc</keyword>
<keyword evidence="8" id="KW-0999">Mitochondrion inner membrane</keyword>
<comment type="domain">
    <text evidence="8">The twin CX3C motif contains 4 conserved Cys residues that form 2 disulfide bonds in the mitochondrial intermembrane space.</text>
</comment>
<dbReference type="InterPro" id="IPR004217">
    <property type="entry name" value="Tim10-like"/>
</dbReference>
<evidence type="ECO:0000256" key="5">
    <source>
        <dbReference type="ARBA" id="ARBA00023010"/>
    </source>
</evidence>
<dbReference type="GO" id="GO:0015031">
    <property type="term" value="P:protein transport"/>
    <property type="evidence" value="ECO:0007669"/>
    <property type="project" value="UniProtKB-KW"/>
</dbReference>
<keyword evidence="1 8" id="KW-0813">Transport</keyword>
<protein>
    <recommendedName>
        <fullName evidence="8">Mitochondrial import inner membrane translocase subunit</fullName>
    </recommendedName>
</protein>
<feature type="non-terminal residue" evidence="10">
    <location>
        <position position="1"/>
    </location>
</feature>
<feature type="non-terminal residue" evidence="10">
    <location>
        <position position="67"/>
    </location>
</feature>
<evidence type="ECO:0000256" key="1">
    <source>
        <dbReference type="ARBA" id="ARBA00022448"/>
    </source>
</evidence>
<dbReference type="PANTHER" id="PTHR13172">
    <property type="entry name" value="MITOCHONDRIAL IMPORT INNER MEMBRANE TRANSLOCASE SUBUNIT TIM9B"/>
    <property type="match status" value="1"/>
</dbReference>
<dbReference type="Pfam" id="PF02953">
    <property type="entry name" value="zf-Tim10_DDP"/>
    <property type="match status" value="1"/>
</dbReference>
<dbReference type="OrthoDB" id="1551503at2759"/>
<evidence type="ECO:0000256" key="7">
    <source>
        <dbReference type="ARBA" id="ARBA00023157"/>
    </source>
</evidence>
<accession>A0A7L3LZK6</accession>
<keyword evidence="8" id="KW-0143">Chaperone</keyword>
<dbReference type="SUPFAM" id="SSF144122">
    <property type="entry name" value="Tim10-like"/>
    <property type="match status" value="1"/>
</dbReference>
<keyword evidence="6 8" id="KW-0496">Mitochondrion</keyword>
<organism evidence="10 11">
    <name type="scientific">Turnix velox</name>
    <name type="common">Little buttonquail</name>
    <dbReference type="NCBI Taxonomy" id="2529409"/>
    <lineage>
        <taxon>Eukaryota</taxon>
        <taxon>Metazoa</taxon>
        <taxon>Chordata</taxon>
        <taxon>Craniata</taxon>
        <taxon>Vertebrata</taxon>
        <taxon>Euteleostomi</taxon>
        <taxon>Archelosauria</taxon>
        <taxon>Archosauria</taxon>
        <taxon>Dinosauria</taxon>
        <taxon>Saurischia</taxon>
        <taxon>Theropoda</taxon>
        <taxon>Coelurosauria</taxon>
        <taxon>Aves</taxon>
        <taxon>Neognathae</taxon>
        <taxon>Neoaves</taxon>
        <taxon>Charadriiformes</taxon>
        <taxon>Turnicidae</taxon>
        <taxon>Turnix</taxon>
    </lineage>
</organism>
<sequence>QKLRDFLLLYNRLSELCFLRCVSSLSHRLLSLTEEKCLEGCAGKMVEANHRLLRAYLGEMPALLQRR</sequence>
<keyword evidence="11" id="KW-1185">Reference proteome</keyword>
<comment type="subunit">
    <text evidence="8">Heterohexamer.</text>
</comment>
<dbReference type="InterPro" id="IPR035427">
    <property type="entry name" value="Tim10-like_dom_sf"/>
</dbReference>
<evidence type="ECO:0000256" key="6">
    <source>
        <dbReference type="ARBA" id="ARBA00023128"/>
    </source>
</evidence>
<dbReference type="InterPro" id="IPR050673">
    <property type="entry name" value="Mito_inner_translocase_sub"/>
</dbReference>
<dbReference type="EMBL" id="VZTY01035697">
    <property type="protein sequence ID" value="NXU59755.1"/>
    <property type="molecule type" value="Genomic_DNA"/>
</dbReference>
<evidence type="ECO:0000256" key="3">
    <source>
        <dbReference type="ARBA" id="ARBA00022833"/>
    </source>
</evidence>
<reference evidence="10 11" key="1">
    <citation type="submission" date="2019-09" db="EMBL/GenBank/DDBJ databases">
        <title>Bird 10,000 Genomes (B10K) Project - Family phase.</title>
        <authorList>
            <person name="Zhang G."/>
        </authorList>
    </citation>
    <scope>NUCLEOTIDE SEQUENCE [LARGE SCALE GENOMIC DNA]</scope>
    <source>
        <strain evidence="10">B10K-DU-029-46</strain>
    </source>
</reference>
<comment type="caution">
    <text evidence="10">The sequence shown here is derived from an EMBL/GenBank/DDBJ whole genome shotgun (WGS) entry which is preliminary data.</text>
</comment>
<gene>
    <name evidence="10" type="primary">Timm10b</name>
    <name evidence="10" type="ORF">TURVEL_R13503</name>
</gene>
<dbReference type="Gene3D" id="1.10.287.810">
    <property type="entry name" value="Mitochondrial import inner membrane translocase subunit tim13 like domains"/>
    <property type="match status" value="1"/>
</dbReference>
<evidence type="ECO:0000259" key="9">
    <source>
        <dbReference type="Pfam" id="PF02953"/>
    </source>
</evidence>
<evidence type="ECO:0000256" key="4">
    <source>
        <dbReference type="ARBA" id="ARBA00022927"/>
    </source>
</evidence>
<keyword evidence="4 8" id="KW-0653">Protein transport</keyword>